<evidence type="ECO:0000313" key="4">
    <source>
        <dbReference type="Proteomes" id="UP001165366"/>
    </source>
</evidence>
<dbReference type="Proteomes" id="UP001165366">
    <property type="component" value="Unassembled WGS sequence"/>
</dbReference>
<dbReference type="SUPFAM" id="SSF56436">
    <property type="entry name" value="C-type lectin-like"/>
    <property type="match status" value="1"/>
</dbReference>
<dbReference type="PANTHER" id="PTHR23150:SF19">
    <property type="entry name" value="FORMYLGLYCINE-GENERATING ENZYME"/>
    <property type="match status" value="1"/>
</dbReference>
<sequence length="381" mass="43531">MKSFKFVRKLPNLSILLLYMVLPFFLFSCKGTEVQTVSTPDQPTEQEQSVSEPESSTEISEYSADIPGSDEEIEMVLVPGGTYSMGPFQDSGTYEVKVDSFWIGKYEITWDEYNLFRNEMLEEIRSQVYKNLYGVDIDSDAVSSPTLTEEALDLLRDNDIPADIISLPSPPYSDITAGMGTNGFPAVSMTHYSAFMFTKWLTVKTGDFYRLPTEAEWEYACRAANSNSYEPIKNQAELNEYAWYRGNSNRKYHQPGAKEPNALGIYDMLGNVAEWTFDQYHEDYASTLEHNPADNPYFKPTELYPRAVRGGSWMDSAEAVSCLQRRGSDPSWKMRDPQLPKSLWWHTNAPFVGLRVVRPVNEPGSVDEMEEYWIEAIQDYN</sequence>
<reference evidence="3" key="1">
    <citation type="submission" date="2022-01" db="EMBL/GenBank/DDBJ databases">
        <authorList>
            <person name="Wang Y."/>
        </authorList>
    </citation>
    <scope>NUCLEOTIDE SEQUENCE</scope>
    <source>
        <strain evidence="3">WB101</strain>
    </source>
</reference>
<keyword evidence="4" id="KW-1185">Reference proteome</keyword>
<dbReference type="PANTHER" id="PTHR23150">
    <property type="entry name" value="SULFATASE MODIFYING FACTOR 1, 2"/>
    <property type="match status" value="1"/>
</dbReference>
<accession>A0ABS9KH32</accession>
<dbReference type="InterPro" id="IPR042095">
    <property type="entry name" value="SUMF_sf"/>
</dbReference>
<evidence type="ECO:0000259" key="2">
    <source>
        <dbReference type="Pfam" id="PF03781"/>
    </source>
</evidence>
<feature type="region of interest" description="Disordered" evidence="1">
    <location>
        <begin position="36"/>
        <end position="64"/>
    </location>
</feature>
<gene>
    <name evidence="3" type="ORF">L6773_16270</name>
</gene>
<name>A0ABS9KH32_9BACT</name>
<proteinExistence type="predicted"/>
<evidence type="ECO:0000313" key="3">
    <source>
        <dbReference type="EMBL" id="MCG2590135.1"/>
    </source>
</evidence>
<organism evidence="3 4">
    <name type="scientific">Rhodohalobacter sulfatireducens</name>
    <dbReference type="NCBI Taxonomy" id="2911366"/>
    <lineage>
        <taxon>Bacteria</taxon>
        <taxon>Pseudomonadati</taxon>
        <taxon>Balneolota</taxon>
        <taxon>Balneolia</taxon>
        <taxon>Balneolales</taxon>
        <taxon>Balneolaceae</taxon>
        <taxon>Rhodohalobacter</taxon>
    </lineage>
</organism>
<dbReference type="RefSeq" id="WP_237855492.1">
    <property type="nucleotide sequence ID" value="NZ_JAKLWS010000026.1"/>
</dbReference>
<feature type="compositionally biased region" description="Low complexity" evidence="1">
    <location>
        <begin position="42"/>
        <end position="58"/>
    </location>
</feature>
<evidence type="ECO:0000256" key="1">
    <source>
        <dbReference type="SAM" id="MobiDB-lite"/>
    </source>
</evidence>
<comment type="caution">
    <text evidence="3">The sequence shown here is derived from an EMBL/GenBank/DDBJ whole genome shotgun (WGS) entry which is preliminary data.</text>
</comment>
<dbReference type="Gene3D" id="3.90.1580.10">
    <property type="entry name" value="paralog of FGE (formylglycine-generating enzyme)"/>
    <property type="match status" value="1"/>
</dbReference>
<dbReference type="Pfam" id="PF03781">
    <property type="entry name" value="FGE-sulfatase"/>
    <property type="match status" value="1"/>
</dbReference>
<feature type="domain" description="Sulfatase-modifying factor enzyme-like" evidence="2">
    <location>
        <begin position="74"/>
        <end position="328"/>
    </location>
</feature>
<protein>
    <submittedName>
        <fullName evidence="3">Formylglycine-generating enzyme family protein</fullName>
    </submittedName>
</protein>
<dbReference type="InterPro" id="IPR005532">
    <property type="entry name" value="SUMF_dom"/>
</dbReference>
<reference evidence="3" key="2">
    <citation type="submission" date="2024-05" db="EMBL/GenBank/DDBJ databases">
        <title>Rhodohalobacter halophilus gen. nov., sp. nov., a moderately halophilic member of the family Balneolaceae.</title>
        <authorList>
            <person name="Xia J."/>
        </authorList>
    </citation>
    <scope>NUCLEOTIDE SEQUENCE</scope>
    <source>
        <strain evidence="3">WB101</strain>
    </source>
</reference>
<dbReference type="InterPro" id="IPR051043">
    <property type="entry name" value="Sulfatase_Mod_Factor_Kinase"/>
</dbReference>
<dbReference type="PROSITE" id="PS51257">
    <property type="entry name" value="PROKAR_LIPOPROTEIN"/>
    <property type="match status" value="1"/>
</dbReference>
<dbReference type="EMBL" id="JAKLWS010000026">
    <property type="protein sequence ID" value="MCG2590135.1"/>
    <property type="molecule type" value="Genomic_DNA"/>
</dbReference>
<dbReference type="InterPro" id="IPR016187">
    <property type="entry name" value="CTDL_fold"/>
</dbReference>